<gene>
    <name evidence="1" type="ORF">SAMN04490356_0506</name>
</gene>
<sequence length="131" mass="14317">MPVARHWTYDSVPGAGDWLGTSRCSCSLCSFASKRDLLLAIGRRPRLAALYELVESIRGDSLRSDWRIHDLIHLAEAPDAPDPGVVCADNTRAFAMLEQQVRAALTQPPRKAVKLARRAGTLPCTSCPAHP</sequence>
<reference evidence="2" key="1">
    <citation type="submission" date="2016-10" db="EMBL/GenBank/DDBJ databases">
        <authorList>
            <person name="Varghese N."/>
            <person name="Submissions S."/>
        </authorList>
    </citation>
    <scope>NUCLEOTIDE SEQUENCE [LARGE SCALE GENOMIC DNA]</scope>
    <source>
        <strain evidence="2">DSM 40318</strain>
    </source>
</reference>
<keyword evidence="2" id="KW-1185">Reference proteome</keyword>
<proteinExistence type="predicted"/>
<dbReference type="Proteomes" id="UP000198609">
    <property type="component" value="Unassembled WGS sequence"/>
</dbReference>
<dbReference type="RefSeq" id="WP_244320580.1">
    <property type="nucleotide sequence ID" value="NZ_FNST01000001.1"/>
</dbReference>
<dbReference type="EMBL" id="FNST01000001">
    <property type="protein sequence ID" value="SEB31769.1"/>
    <property type="molecule type" value="Genomic_DNA"/>
</dbReference>
<protein>
    <submittedName>
        <fullName evidence="1">Uncharacterized protein</fullName>
    </submittedName>
</protein>
<evidence type="ECO:0000313" key="1">
    <source>
        <dbReference type="EMBL" id="SEB31769.1"/>
    </source>
</evidence>
<name>A0A1H4ICG3_STRMJ</name>
<accession>A0A1H4ICG3</accession>
<evidence type="ECO:0000313" key="2">
    <source>
        <dbReference type="Proteomes" id="UP000198609"/>
    </source>
</evidence>
<dbReference type="AlphaFoldDB" id="A0A1H4ICG3"/>
<organism evidence="1 2">
    <name type="scientific">Streptomyces melanosporofaciens</name>
    <dbReference type="NCBI Taxonomy" id="67327"/>
    <lineage>
        <taxon>Bacteria</taxon>
        <taxon>Bacillati</taxon>
        <taxon>Actinomycetota</taxon>
        <taxon>Actinomycetes</taxon>
        <taxon>Kitasatosporales</taxon>
        <taxon>Streptomycetaceae</taxon>
        <taxon>Streptomyces</taxon>
        <taxon>Streptomyces violaceusniger group</taxon>
    </lineage>
</organism>